<keyword evidence="6" id="KW-1185">Reference proteome</keyword>
<dbReference type="EMBL" id="CP013187">
    <property type="protein sequence ID" value="ALO42716.1"/>
    <property type="molecule type" value="Genomic_DNA"/>
</dbReference>
<dbReference type="PANTHER" id="PTHR45138">
    <property type="entry name" value="REGULATORY COMPONENTS OF SENSORY TRANSDUCTION SYSTEM"/>
    <property type="match status" value="1"/>
</dbReference>
<protein>
    <recommendedName>
        <fullName evidence="1">diguanylate cyclase</fullName>
        <ecNumber evidence="1">2.7.7.65</ecNumber>
    </recommendedName>
</protein>
<dbReference type="PANTHER" id="PTHR45138:SF9">
    <property type="entry name" value="DIGUANYLATE CYCLASE DGCM-RELATED"/>
    <property type="match status" value="1"/>
</dbReference>
<proteinExistence type="predicted"/>
<evidence type="ECO:0000313" key="6">
    <source>
        <dbReference type="Proteomes" id="UP000061457"/>
    </source>
</evidence>
<evidence type="ECO:0000256" key="1">
    <source>
        <dbReference type="ARBA" id="ARBA00012528"/>
    </source>
</evidence>
<dbReference type="SUPFAM" id="SSF48452">
    <property type="entry name" value="TPR-like"/>
    <property type="match status" value="2"/>
</dbReference>
<dbReference type="CDD" id="cd01949">
    <property type="entry name" value="GGDEF"/>
    <property type="match status" value="1"/>
</dbReference>
<evidence type="ECO:0000256" key="3">
    <source>
        <dbReference type="SAM" id="Phobius"/>
    </source>
</evidence>
<dbReference type="InterPro" id="IPR019734">
    <property type="entry name" value="TPR_rpt"/>
</dbReference>
<dbReference type="InterPro" id="IPR050469">
    <property type="entry name" value="Diguanylate_Cyclase"/>
</dbReference>
<dbReference type="SMART" id="SM00028">
    <property type="entry name" value="TPR"/>
    <property type="match status" value="5"/>
</dbReference>
<dbReference type="STRING" id="161398.PP2015_2219"/>
<dbReference type="NCBIfam" id="TIGR00254">
    <property type="entry name" value="GGDEF"/>
    <property type="match status" value="1"/>
</dbReference>
<dbReference type="KEGG" id="pphe:PP2015_2219"/>
<dbReference type="Gene3D" id="3.30.70.270">
    <property type="match status" value="1"/>
</dbReference>
<dbReference type="InterPro" id="IPR043128">
    <property type="entry name" value="Rev_trsase/Diguanyl_cyclase"/>
</dbReference>
<evidence type="ECO:0000259" key="4">
    <source>
        <dbReference type="PROSITE" id="PS50887"/>
    </source>
</evidence>
<dbReference type="EC" id="2.7.7.65" evidence="1"/>
<dbReference type="Pfam" id="PF00990">
    <property type="entry name" value="GGDEF"/>
    <property type="match status" value="1"/>
</dbReference>
<dbReference type="PROSITE" id="PS50887">
    <property type="entry name" value="GGDEF"/>
    <property type="match status" value="1"/>
</dbReference>
<name>A0A0S2K301_9GAMM</name>
<feature type="domain" description="GGDEF" evidence="4">
    <location>
        <begin position="511"/>
        <end position="643"/>
    </location>
</feature>
<evidence type="ECO:0000313" key="5">
    <source>
        <dbReference type="EMBL" id="ALO42716.1"/>
    </source>
</evidence>
<keyword evidence="3" id="KW-1133">Transmembrane helix</keyword>
<comment type="catalytic activity">
    <reaction evidence="2">
        <text>2 GTP = 3',3'-c-di-GMP + 2 diphosphate</text>
        <dbReference type="Rhea" id="RHEA:24898"/>
        <dbReference type="ChEBI" id="CHEBI:33019"/>
        <dbReference type="ChEBI" id="CHEBI:37565"/>
        <dbReference type="ChEBI" id="CHEBI:58805"/>
        <dbReference type="EC" id="2.7.7.65"/>
    </reaction>
</comment>
<dbReference type="OrthoDB" id="9807749at2"/>
<dbReference type="Gene3D" id="1.25.40.10">
    <property type="entry name" value="Tetratricopeptide repeat domain"/>
    <property type="match status" value="2"/>
</dbReference>
<gene>
    <name evidence="5" type="ORF">PP2015_2219</name>
</gene>
<dbReference type="Proteomes" id="UP000061457">
    <property type="component" value="Chromosome I"/>
</dbReference>
<sequence>MLKKYFFALFLSLIAVLLYATVEVFFLAQTTPENHKQFSVIESPERQLAKIDKKHPLLDIYILAKSDPTKASLSLSSWQENKPSPEFIEQIYSQKIARRIAIYSFDDDLKKQAEQKLASLANQHHTKWLKAWLLHIEAKSKIRQNNLDDAMALISKALDIAEQDNIEFLLYDFYLTAGVIFNAANQLSKAQQAFIQGLAIANKRDDYYLKSLYNNNLGLLYVHLEQWQNALSHLDKAEALLEKRKTQDLNFFIIILFNQSFAHTQARQHQLAWQKHQSAIQLLEQGGDDYTRIVSLKNLTRLYFAEKEFTKAAETAKQCISHTSIDKYKKQHAICAFEQAKALFQLKHIDKAEQSLLISIEMFKEIKHERFLTKSLLLNAQLKEFTGDTDKAFKLYKQYYSNERAFLFEDLRLLGNAIQLQKVTQERDLLSSQNTLALLTKQVDDQKVKMLWLWLIAIAFAMTWIIWHFYKMKEDNQRLYQLSYKDPLTKASNRRHYQQELDTPRILNSQLHYRLVVVDLDHFKKVNDLYGHDKGDKVLKATAQVLMSKIDNDELFVRWGGEEFLMVLKERDHFDAYMNSLVDMVASHPIDIGDKQINVTASLGCSNPATITELKSSDSAFKLADNCLYQAKRNGRNRAVMPL</sequence>
<organism evidence="5 6">
    <name type="scientific">Pseudoalteromonas phenolica</name>
    <dbReference type="NCBI Taxonomy" id="161398"/>
    <lineage>
        <taxon>Bacteria</taxon>
        <taxon>Pseudomonadati</taxon>
        <taxon>Pseudomonadota</taxon>
        <taxon>Gammaproteobacteria</taxon>
        <taxon>Alteromonadales</taxon>
        <taxon>Pseudoalteromonadaceae</taxon>
        <taxon>Pseudoalteromonas</taxon>
    </lineage>
</organism>
<dbReference type="RefSeq" id="WP_058030425.1">
    <property type="nucleotide sequence ID" value="NZ_CP013187.1"/>
</dbReference>
<evidence type="ECO:0000256" key="2">
    <source>
        <dbReference type="ARBA" id="ARBA00034247"/>
    </source>
</evidence>
<accession>A0A0S2K301</accession>
<keyword evidence="3" id="KW-0472">Membrane</keyword>
<feature type="transmembrane region" description="Helical" evidence="3">
    <location>
        <begin position="451"/>
        <end position="470"/>
    </location>
</feature>
<dbReference type="InterPro" id="IPR029787">
    <property type="entry name" value="Nucleotide_cyclase"/>
</dbReference>
<reference evidence="5 6" key="1">
    <citation type="submission" date="2015-11" db="EMBL/GenBank/DDBJ databases">
        <authorList>
            <person name="Zhang Y."/>
            <person name="Guo Z."/>
        </authorList>
    </citation>
    <scope>NUCLEOTIDE SEQUENCE [LARGE SCALE GENOMIC DNA]</scope>
    <source>
        <strain evidence="5 6">KCTC 12086</strain>
    </source>
</reference>
<dbReference type="GO" id="GO:0052621">
    <property type="term" value="F:diguanylate cyclase activity"/>
    <property type="evidence" value="ECO:0007669"/>
    <property type="project" value="UniProtKB-EC"/>
</dbReference>
<dbReference type="AlphaFoldDB" id="A0A0S2K301"/>
<dbReference type="PATRIC" id="fig|161398.10.peg.2257"/>
<dbReference type="SMART" id="SM00267">
    <property type="entry name" value="GGDEF"/>
    <property type="match status" value="1"/>
</dbReference>
<dbReference type="InterPro" id="IPR000160">
    <property type="entry name" value="GGDEF_dom"/>
</dbReference>
<keyword evidence="3" id="KW-0812">Transmembrane</keyword>
<dbReference type="SUPFAM" id="SSF55073">
    <property type="entry name" value="Nucleotide cyclase"/>
    <property type="match status" value="1"/>
</dbReference>
<dbReference type="InterPro" id="IPR011990">
    <property type="entry name" value="TPR-like_helical_dom_sf"/>
</dbReference>